<protein>
    <submittedName>
        <fullName evidence="1">Uncharacterized protein</fullName>
    </submittedName>
</protein>
<dbReference type="AlphaFoldDB" id="A0A382QZS6"/>
<reference evidence="1" key="1">
    <citation type="submission" date="2018-05" db="EMBL/GenBank/DDBJ databases">
        <authorList>
            <person name="Lanie J.A."/>
            <person name="Ng W.-L."/>
            <person name="Kazmierczak K.M."/>
            <person name="Andrzejewski T.M."/>
            <person name="Davidsen T.M."/>
            <person name="Wayne K.J."/>
            <person name="Tettelin H."/>
            <person name="Glass J.I."/>
            <person name="Rusch D."/>
            <person name="Podicherti R."/>
            <person name="Tsui H.-C.T."/>
            <person name="Winkler M.E."/>
        </authorList>
    </citation>
    <scope>NUCLEOTIDE SEQUENCE</scope>
</reference>
<accession>A0A382QZS6</accession>
<gene>
    <name evidence="1" type="ORF">METZ01_LOCUS343847</name>
</gene>
<sequence>VTNQSQLEDLDFLRGYWETTLWKPQIVADNVLTGIYLADASYRAALATLMLQECAEAARRLCAVFLSLQNSRNNLSTCLKQTLPTAKDWEEMINTVEAQASPEKLLELLGLEDGPLKTAEEFLNTPALLRYAVPVSLYERGPPTVINNKTGASDSMLKLYNSDSSDNPVTATIPLEEEQVVALGDATGDFVTWARDFLGTYIDGKESQITNQSELQG</sequence>
<name>A0A382QZS6_9ZZZZ</name>
<dbReference type="EMBL" id="UINC01118099">
    <property type="protein sequence ID" value="SVC90993.1"/>
    <property type="molecule type" value="Genomic_DNA"/>
</dbReference>
<organism evidence="1">
    <name type="scientific">marine metagenome</name>
    <dbReference type="NCBI Taxonomy" id="408172"/>
    <lineage>
        <taxon>unclassified sequences</taxon>
        <taxon>metagenomes</taxon>
        <taxon>ecological metagenomes</taxon>
    </lineage>
</organism>
<evidence type="ECO:0000313" key="1">
    <source>
        <dbReference type="EMBL" id="SVC90993.1"/>
    </source>
</evidence>
<feature type="non-terminal residue" evidence="1">
    <location>
        <position position="1"/>
    </location>
</feature>
<proteinExistence type="predicted"/>